<evidence type="ECO:0000256" key="1">
    <source>
        <dbReference type="SAM" id="SignalP"/>
    </source>
</evidence>
<protein>
    <submittedName>
        <fullName evidence="2">Uncharacterized protein</fullName>
    </submittedName>
</protein>
<name>A0ABU6U9K9_9FABA</name>
<reference evidence="2 3" key="1">
    <citation type="journal article" date="2023" name="Plants (Basel)">
        <title>Bridging the Gap: Combining Genomics and Transcriptomics Approaches to Understand Stylosanthes scabra, an Orphan Legume from the Brazilian Caatinga.</title>
        <authorList>
            <person name="Ferreira-Neto J.R.C."/>
            <person name="da Silva M.D."/>
            <person name="Binneck E."/>
            <person name="de Melo N.F."/>
            <person name="da Silva R.H."/>
            <person name="de Melo A.L.T.M."/>
            <person name="Pandolfi V."/>
            <person name="Bustamante F.O."/>
            <person name="Brasileiro-Vidal A.C."/>
            <person name="Benko-Iseppon A.M."/>
        </authorList>
    </citation>
    <scope>NUCLEOTIDE SEQUENCE [LARGE SCALE GENOMIC DNA]</scope>
    <source>
        <tissue evidence="2">Leaves</tissue>
    </source>
</reference>
<evidence type="ECO:0000313" key="2">
    <source>
        <dbReference type="EMBL" id="MED6157345.1"/>
    </source>
</evidence>
<accession>A0ABU6U9K9</accession>
<keyword evidence="3" id="KW-1185">Reference proteome</keyword>
<dbReference type="EMBL" id="JASCZI010120904">
    <property type="protein sequence ID" value="MED6157345.1"/>
    <property type="molecule type" value="Genomic_DNA"/>
</dbReference>
<organism evidence="2 3">
    <name type="scientific">Stylosanthes scabra</name>
    <dbReference type="NCBI Taxonomy" id="79078"/>
    <lineage>
        <taxon>Eukaryota</taxon>
        <taxon>Viridiplantae</taxon>
        <taxon>Streptophyta</taxon>
        <taxon>Embryophyta</taxon>
        <taxon>Tracheophyta</taxon>
        <taxon>Spermatophyta</taxon>
        <taxon>Magnoliopsida</taxon>
        <taxon>eudicotyledons</taxon>
        <taxon>Gunneridae</taxon>
        <taxon>Pentapetalae</taxon>
        <taxon>rosids</taxon>
        <taxon>fabids</taxon>
        <taxon>Fabales</taxon>
        <taxon>Fabaceae</taxon>
        <taxon>Papilionoideae</taxon>
        <taxon>50 kb inversion clade</taxon>
        <taxon>dalbergioids sensu lato</taxon>
        <taxon>Dalbergieae</taxon>
        <taxon>Pterocarpus clade</taxon>
        <taxon>Stylosanthes</taxon>
    </lineage>
</organism>
<feature type="chain" id="PRO_5046826906" evidence="1">
    <location>
        <begin position="29"/>
        <end position="107"/>
    </location>
</feature>
<keyword evidence="1" id="KW-0732">Signal</keyword>
<comment type="caution">
    <text evidence="2">The sequence shown here is derived from an EMBL/GenBank/DDBJ whole genome shotgun (WGS) entry which is preliminary data.</text>
</comment>
<feature type="signal peptide" evidence="1">
    <location>
        <begin position="1"/>
        <end position="28"/>
    </location>
</feature>
<dbReference type="Proteomes" id="UP001341840">
    <property type="component" value="Unassembled WGS sequence"/>
</dbReference>
<proteinExistence type="predicted"/>
<sequence length="107" mass="11777">MGFSLIKSKAPFIVMVVLLGSLWQISDGVSPSRRLFGLKGKRFTVVPSCGELAMESQCSQNSKCSWCTSKDLDDMCFTKSEALRLPHQANSVQLFGARMLHCCAKIS</sequence>
<evidence type="ECO:0000313" key="3">
    <source>
        <dbReference type="Proteomes" id="UP001341840"/>
    </source>
</evidence>
<dbReference type="PANTHER" id="PTHR36896:SF2">
    <property type="entry name" value="OS01G0729500 PROTEIN"/>
    <property type="match status" value="1"/>
</dbReference>
<dbReference type="PANTHER" id="PTHR36896">
    <property type="entry name" value="OS01G0729500 PROTEIN"/>
    <property type="match status" value="1"/>
</dbReference>
<gene>
    <name evidence="2" type="ORF">PIB30_022312</name>
</gene>